<feature type="compositionally biased region" description="Basic and acidic residues" evidence="1">
    <location>
        <begin position="12"/>
        <end position="34"/>
    </location>
</feature>
<proteinExistence type="predicted"/>
<reference evidence="2 3" key="1">
    <citation type="submission" date="2021-03" db="EMBL/GenBank/DDBJ databases">
        <authorList>
            <person name="Gilmore M.S."/>
            <person name="Schwartzman J."/>
            <person name="Van Tyne D."/>
            <person name="Martin M."/>
            <person name="Earl A.M."/>
            <person name="Manson A.L."/>
            <person name="Straub T."/>
            <person name="Salamzade R."/>
            <person name="Saavedra J."/>
            <person name="Lebreton F."/>
            <person name="Prichula J."/>
            <person name="Schaufler K."/>
            <person name="Gaca A."/>
            <person name="Sgardioli B."/>
            <person name="Wagenaar J."/>
            <person name="Strong T."/>
        </authorList>
    </citation>
    <scope>NUCLEOTIDE SEQUENCE [LARGE SCALE GENOMIC DNA]</scope>
    <source>
        <strain evidence="2 3">DIV1094</strain>
    </source>
</reference>
<evidence type="ECO:0000313" key="2">
    <source>
        <dbReference type="EMBL" id="WYJ79593.1"/>
    </source>
</evidence>
<feature type="compositionally biased region" description="Polar residues" evidence="1">
    <location>
        <begin position="253"/>
        <end position="283"/>
    </location>
</feature>
<feature type="region of interest" description="Disordered" evidence="1">
    <location>
        <begin position="1"/>
        <end position="34"/>
    </location>
</feature>
<gene>
    <name evidence="2" type="ORF">DOK79_001133</name>
</gene>
<sequence>MANSRENNLSVEEMRKRSRELSKHLSKSHASEIKSLEKKFGNAITMMHTLTEKREKLNDRSGSSKKYKELTVGINNNKNRALDILEKIQTLDPQLVDKLLKKYTNLTEHTYETIPENKKSNEKDEPLPDIRIRTEKEVVSAVVKANRAFNEHYKELPPANRKTKLRFDAVALAEGKHREGNIQETPHKADFSEHIYETIPGDTKKTEKAFESTQKSERTKREDQKGQHKLHTTASQKGIFPESRKATLRDKINSAQQQKESNSLKQGNQLRSNRPQHSPSFGR</sequence>
<accession>A0ABZ2SVH0</accession>
<protein>
    <submittedName>
        <fullName evidence="2">Uncharacterized protein</fullName>
    </submittedName>
</protein>
<feature type="compositionally biased region" description="Polar residues" evidence="1">
    <location>
        <begin position="1"/>
        <end position="10"/>
    </location>
</feature>
<reference evidence="2 3" key="2">
    <citation type="submission" date="2024-03" db="EMBL/GenBank/DDBJ databases">
        <title>The Genome Sequence of Enterococcus sp. DIV1094.</title>
        <authorList>
            <consortium name="The Broad Institute Genomics Platform"/>
            <consortium name="The Broad Institute Microbial Omics Core"/>
            <consortium name="The Broad Institute Genomic Center for Infectious Diseases"/>
            <person name="Earl A."/>
            <person name="Manson A."/>
            <person name="Gilmore M."/>
            <person name="Schwartman J."/>
            <person name="Shea T."/>
            <person name="Abouelleil A."/>
            <person name="Cao P."/>
            <person name="Chapman S."/>
            <person name="Cusick C."/>
            <person name="Young S."/>
            <person name="Neafsey D."/>
            <person name="Nusbaum C."/>
            <person name="Birren B."/>
        </authorList>
    </citation>
    <scope>NUCLEOTIDE SEQUENCE [LARGE SCALE GENOMIC DNA]</scope>
    <source>
        <strain evidence="2 3">DIV1094</strain>
    </source>
</reference>
<evidence type="ECO:0000256" key="1">
    <source>
        <dbReference type="SAM" id="MobiDB-lite"/>
    </source>
</evidence>
<organism evidence="2 3">
    <name type="scientific">Candidatus Enterococcus mangumiae</name>
    <dbReference type="NCBI Taxonomy" id="2230878"/>
    <lineage>
        <taxon>Bacteria</taxon>
        <taxon>Bacillati</taxon>
        <taxon>Bacillota</taxon>
        <taxon>Bacilli</taxon>
        <taxon>Lactobacillales</taxon>
        <taxon>Enterococcaceae</taxon>
        <taxon>Enterococcus</taxon>
    </lineage>
</organism>
<evidence type="ECO:0000313" key="3">
    <source>
        <dbReference type="Proteomes" id="UP000664360"/>
    </source>
</evidence>
<feature type="compositionally biased region" description="Basic and acidic residues" evidence="1">
    <location>
        <begin position="242"/>
        <end position="252"/>
    </location>
</feature>
<name>A0ABZ2SVH0_9ENTE</name>
<dbReference type="RefSeq" id="WP_339093080.1">
    <property type="nucleotide sequence ID" value="NZ_CP147250.1"/>
</dbReference>
<feature type="compositionally biased region" description="Basic and acidic residues" evidence="1">
    <location>
        <begin position="198"/>
        <end position="226"/>
    </location>
</feature>
<dbReference type="EMBL" id="CP147250">
    <property type="protein sequence ID" value="WYJ79593.1"/>
    <property type="molecule type" value="Genomic_DNA"/>
</dbReference>
<feature type="region of interest" description="Disordered" evidence="1">
    <location>
        <begin position="198"/>
        <end position="283"/>
    </location>
</feature>
<keyword evidence="3" id="KW-1185">Reference proteome</keyword>
<dbReference type="Proteomes" id="UP000664360">
    <property type="component" value="Chromosome"/>
</dbReference>